<comment type="caution">
    <text evidence="3">The sequence shown here is derived from an EMBL/GenBank/DDBJ whole genome shotgun (WGS) entry which is preliminary data.</text>
</comment>
<feature type="region of interest" description="Disordered" evidence="2">
    <location>
        <begin position="1"/>
        <end position="34"/>
    </location>
</feature>
<evidence type="ECO:0000313" key="3">
    <source>
        <dbReference type="EMBL" id="GEP68169.1"/>
    </source>
</evidence>
<dbReference type="InterPro" id="IPR005624">
    <property type="entry name" value="PduO/GlcC-like"/>
</dbReference>
<gene>
    <name evidence="3" type="ORF">CSO01_08840</name>
</gene>
<comment type="similarity">
    <text evidence="1">Belongs to the UPF0303 family.</text>
</comment>
<dbReference type="InterPro" id="IPR038084">
    <property type="entry name" value="PduO/GlcC-like_sf"/>
</dbReference>
<dbReference type="Pfam" id="PF03928">
    <property type="entry name" value="HbpS-like"/>
    <property type="match status" value="1"/>
</dbReference>
<evidence type="ECO:0000256" key="1">
    <source>
        <dbReference type="HAMAP-Rule" id="MF_00761"/>
    </source>
</evidence>
<name>A0A512PAC5_9CELL</name>
<dbReference type="InterPro" id="IPR010371">
    <property type="entry name" value="YBR137W-like"/>
</dbReference>
<dbReference type="PANTHER" id="PTHR28255">
    <property type="match status" value="1"/>
</dbReference>
<dbReference type="Gene3D" id="3.30.450.150">
    <property type="entry name" value="Haem-degrading domain"/>
    <property type="match status" value="1"/>
</dbReference>
<dbReference type="AlphaFoldDB" id="A0A512PAC5"/>
<dbReference type="SUPFAM" id="SSF143744">
    <property type="entry name" value="GlcG-like"/>
    <property type="match status" value="1"/>
</dbReference>
<protein>
    <recommendedName>
        <fullName evidence="1">UPF0303 protein CSO01_08840</fullName>
    </recommendedName>
</protein>
<evidence type="ECO:0000256" key="2">
    <source>
        <dbReference type="SAM" id="MobiDB-lite"/>
    </source>
</evidence>
<sequence length="195" mass="21153">MGRTGTAIEPAPVPVAAPAALPATSPPRARHGRPCHDALMSTAHLAEQIAHVEQQEHDLLFRRFTHDDAWQLGCMLVELATERALPVTIDVRRGRQQVFHAARPGTVPDNDRWIERKVRVVERFDASSYLVGLRLHHAGTSLKKFGLPAQEYAAAGGAFPVRIEDAGLVGVVTVSGLSQADDHALVVEAIRAFLA</sequence>
<dbReference type="NCBIfam" id="NF002696">
    <property type="entry name" value="PRK02487.1-5"/>
    <property type="match status" value="1"/>
</dbReference>
<keyword evidence="4" id="KW-1185">Reference proteome</keyword>
<evidence type="ECO:0000313" key="4">
    <source>
        <dbReference type="Proteomes" id="UP000321798"/>
    </source>
</evidence>
<reference evidence="3 4" key="1">
    <citation type="submission" date="2019-07" db="EMBL/GenBank/DDBJ databases">
        <title>Whole genome shotgun sequence of Cellulomonas soli NBRC 109434.</title>
        <authorList>
            <person name="Hosoyama A."/>
            <person name="Uohara A."/>
            <person name="Ohji S."/>
            <person name="Ichikawa N."/>
        </authorList>
    </citation>
    <scope>NUCLEOTIDE SEQUENCE [LARGE SCALE GENOMIC DNA]</scope>
    <source>
        <strain evidence="3 4">NBRC 109434</strain>
    </source>
</reference>
<feature type="compositionally biased region" description="Low complexity" evidence="2">
    <location>
        <begin position="14"/>
        <end position="27"/>
    </location>
</feature>
<dbReference type="EMBL" id="BKAL01000002">
    <property type="protein sequence ID" value="GEP68169.1"/>
    <property type="molecule type" value="Genomic_DNA"/>
</dbReference>
<organism evidence="3 4">
    <name type="scientific">Cellulomonas soli</name>
    <dbReference type="NCBI Taxonomy" id="931535"/>
    <lineage>
        <taxon>Bacteria</taxon>
        <taxon>Bacillati</taxon>
        <taxon>Actinomycetota</taxon>
        <taxon>Actinomycetes</taxon>
        <taxon>Micrococcales</taxon>
        <taxon>Cellulomonadaceae</taxon>
        <taxon>Cellulomonas</taxon>
    </lineage>
</organism>
<accession>A0A512PAC5</accession>
<proteinExistence type="inferred from homology"/>
<dbReference type="PANTHER" id="PTHR28255:SF1">
    <property type="entry name" value="UPF0303 PROTEIN YBR137W"/>
    <property type="match status" value="1"/>
</dbReference>
<dbReference type="Proteomes" id="UP000321798">
    <property type="component" value="Unassembled WGS sequence"/>
</dbReference>
<dbReference type="HAMAP" id="MF_00761">
    <property type="entry name" value="UPF0303"/>
    <property type="match status" value="1"/>
</dbReference>